<proteinExistence type="predicted"/>
<organism evidence="2 3">
    <name type="scientific">Methylobacterium radiodurans</name>
    <dbReference type="NCBI Taxonomy" id="2202828"/>
    <lineage>
        <taxon>Bacteria</taxon>
        <taxon>Pseudomonadati</taxon>
        <taxon>Pseudomonadota</taxon>
        <taxon>Alphaproteobacteria</taxon>
        <taxon>Hyphomicrobiales</taxon>
        <taxon>Methylobacteriaceae</taxon>
        <taxon>Methylobacterium</taxon>
    </lineage>
</organism>
<evidence type="ECO:0000313" key="3">
    <source>
        <dbReference type="Proteomes" id="UP000246058"/>
    </source>
</evidence>
<dbReference type="EMBL" id="CP029551">
    <property type="protein sequence ID" value="AWN36141.1"/>
    <property type="molecule type" value="Genomic_DNA"/>
</dbReference>
<keyword evidence="3" id="KW-1185">Reference proteome</keyword>
<protein>
    <submittedName>
        <fullName evidence="2">Uncharacterized protein</fullName>
    </submittedName>
</protein>
<dbReference type="Proteomes" id="UP000246058">
    <property type="component" value="Chromosome"/>
</dbReference>
<dbReference type="AlphaFoldDB" id="A0A2U8VRS7"/>
<reference evidence="2 3" key="1">
    <citation type="submission" date="2018-05" db="EMBL/GenBank/DDBJ databases">
        <title>Complete Genome Sequence of Methylobacterium sp. 17Sr1-43.</title>
        <authorList>
            <person name="Srinivasan S."/>
        </authorList>
    </citation>
    <scope>NUCLEOTIDE SEQUENCE [LARGE SCALE GENOMIC DNA]</scope>
    <source>
        <strain evidence="2 3">17Sr1-43</strain>
    </source>
</reference>
<dbReference type="OrthoDB" id="8000799at2"/>
<accession>A0A2U8VRS7</accession>
<name>A0A2U8VRS7_9HYPH</name>
<evidence type="ECO:0000256" key="1">
    <source>
        <dbReference type="SAM" id="SignalP"/>
    </source>
</evidence>
<sequence>MRQILTLVVAGATLAATAAPAAAQVRPVACPEGRLVDGSCVNPRLAFLARQQAVCFTQVKLSYIACPGTLPGVDTRYKFPFNVVTERQRELNFVVER</sequence>
<feature type="chain" id="PRO_5016036456" evidence="1">
    <location>
        <begin position="19"/>
        <end position="97"/>
    </location>
</feature>
<dbReference type="RefSeq" id="WP_109951248.1">
    <property type="nucleotide sequence ID" value="NZ_CP029551.1"/>
</dbReference>
<feature type="signal peptide" evidence="1">
    <location>
        <begin position="1"/>
        <end position="18"/>
    </location>
</feature>
<keyword evidence="1" id="KW-0732">Signal</keyword>
<gene>
    <name evidence="2" type="ORF">DK427_10720</name>
</gene>
<dbReference type="KEGG" id="meti:DK427_10720"/>
<evidence type="ECO:0000313" key="2">
    <source>
        <dbReference type="EMBL" id="AWN36141.1"/>
    </source>
</evidence>